<dbReference type="AlphaFoldDB" id="A0A8H7XUI2"/>
<sequence length="75" mass="7941">MPDPQLADTEVPDAFGAPLSRSISCDSSVLTLTDLNTNFEEDDVDEQCEAEITRTARPTNNEVVAAALAATTALT</sequence>
<gene>
    <name evidence="1" type="ORF">JR316_008313</name>
</gene>
<comment type="caution">
    <text evidence="1">The sequence shown here is derived from an EMBL/GenBank/DDBJ whole genome shotgun (WGS) entry which is preliminary data.</text>
</comment>
<organism evidence="1">
    <name type="scientific">Psilocybe cubensis</name>
    <name type="common">Psychedelic mushroom</name>
    <name type="synonym">Stropharia cubensis</name>
    <dbReference type="NCBI Taxonomy" id="181762"/>
    <lineage>
        <taxon>Eukaryota</taxon>
        <taxon>Fungi</taxon>
        <taxon>Dikarya</taxon>
        <taxon>Basidiomycota</taxon>
        <taxon>Agaricomycotina</taxon>
        <taxon>Agaricomycetes</taxon>
        <taxon>Agaricomycetidae</taxon>
        <taxon>Agaricales</taxon>
        <taxon>Agaricineae</taxon>
        <taxon>Strophariaceae</taxon>
        <taxon>Psilocybe</taxon>
    </lineage>
</organism>
<dbReference type="EMBL" id="JAFIQS010000008">
    <property type="protein sequence ID" value="KAG5166231.1"/>
    <property type="molecule type" value="Genomic_DNA"/>
</dbReference>
<protein>
    <submittedName>
        <fullName evidence="1">Uncharacterized protein</fullName>
    </submittedName>
</protein>
<reference evidence="1" key="1">
    <citation type="submission" date="2021-02" db="EMBL/GenBank/DDBJ databases">
        <title>Psilocybe cubensis genome.</title>
        <authorList>
            <person name="Mckernan K.J."/>
            <person name="Crawford S."/>
            <person name="Trippe A."/>
            <person name="Kane L.T."/>
            <person name="Mclaughlin S."/>
        </authorList>
    </citation>
    <scope>NUCLEOTIDE SEQUENCE [LARGE SCALE GENOMIC DNA]</scope>
    <source>
        <strain evidence="1">MGC-MH-2018</strain>
    </source>
</reference>
<name>A0A8H7XUI2_PSICU</name>
<accession>A0A8H7XUI2</accession>
<proteinExistence type="predicted"/>
<evidence type="ECO:0000313" key="1">
    <source>
        <dbReference type="EMBL" id="KAG5166231.1"/>
    </source>
</evidence>